<proteinExistence type="predicted"/>
<sequence length="158" mass="17530">MKLINDLLCHLAPILDEQLIAKLSTNQVNIVAYLRGPWGLVQMARIAAAVKYTAGGINYNRLLRLPSMTGTSRVQMRAHLEALLKVEEINGVKIFLKRVALIQWYMSTLPYRSESGQLSDPELIKHLAVNSSVKKVRNAIESGKGLYNILGGHVPNPT</sequence>
<dbReference type="KEGG" id="mbrn:90967467"/>
<dbReference type="EMBL" id="CP058932">
    <property type="protein sequence ID" value="QLI65324.1"/>
    <property type="molecule type" value="Genomic_DNA"/>
</dbReference>
<evidence type="ECO:0000313" key="2">
    <source>
        <dbReference type="Proteomes" id="UP000510686"/>
    </source>
</evidence>
<protein>
    <submittedName>
        <fullName evidence="1">Uncharacterized protein</fullName>
    </submittedName>
</protein>
<evidence type="ECO:0000313" key="1">
    <source>
        <dbReference type="EMBL" id="QLI65324.1"/>
    </source>
</evidence>
<accession>A0A7D5YTC3</accession>
<dbReference type="Proteomes" id="UP000510686">
    <property type="component" value="Chromosome 1"/>
</dbReference>
<dbReference type="GeneID" id="90967467"/>
<dbReference type="RefSeq" id="XP_065985932.1">
    <property type="nucleotide sequence ID" value="XM_066129786.1"/>
</dbReference>
<dbReference type="AlphaFoldDB" id="A0A7D5YTC3"/>
<keyword evidence="2" id="KW-1185">Reference proteome</keyword>
<name>A0A7D5YTC3_9HYPO</name>
<gene>
    <name evidence="1" type="ORF">G6M90_00g016470</name>
</gene>
<organism evidence="1 2">
    <name type="scientific">Metarhizium brunneum</name>
    <dbReference type="NCBI Taxonomy" id="500148"/>
    <lineage>
        <taxon>Eukaryota</taxon>
        <taxon>Fungi</taxon>
        <taxon>Dikarya</taxon>
        <taxon>Ascomycota</taxon>
        <taxon>Pezizomycotina</taxon>
        <taxon>Sordariomycetes</taxon>
        <taxon>Hypocreomycetidae</taxon>
        <taxon>Hypocreales</taxon>
        <taxon>Clavicipitaceae</taxon>
        <taxon>Metarhizium</taxon>
    </lineage>
</organism>
<reference evidence="1 2" key="1">
    <citation type="submission" date="2020-07" db="EMBL/GenBank/DDBJ databases">
        <title>Telomere length de novo assembly of all 7 chromosomes of the fungus, Metarhizium brunneum, using a novel assembly pipeline.</title>
        <authorList>
            <person name="Saud z."/>
            <person name="Kortsinoglou A."/>
            <person name="Kouvelis V.N."/>
            <person name="Butt T.M."/>
        </authorList>
    </citation>
    <scope>NUCLEOTIDE SEQUENCE [LARGE SCALE GENOMIC DNA]</scope>
    <source>
        <strain evidence="1 2">4556</strain>
    </source>
</reference>